<sequence>MPIPSTSSATSSRAFAASTPTRPSVNKVGESVVVSQNRSHDLILNGGHGSTSTPVNSNVVQLQVNGERTNEVVKRIKREAGEQSAALIAASGEDPVLQADLDLQAAVNIQLMFDPKLSVPVPPVTSMHVPIELYKSALQAPDVVAWFESKGLDLNTVRIGKESVTGNVTFNGVSSSQEFGLWDESGWWQVSAQVRAVAQALDPAELGLPYMSDELDTLPCDVILHFYDLTPPGSSEEGSALGNKLQRDGWPAFNPTRRDDALDRAQQLINSEKSRAQLISELEKSVENLTDDTPLSFSGKFKEEAILSPLEDKCLNTVQHLWDFLNLPEMVVILESYGLDLETVPFRISEGKFEIFWRSTVWDDFTENVMEESNLIQPFNDLLERVKDTGNALYSDGAIDLHQILNFSEMGSFKTVGEVRNIIRWLKTSLPPTMPLGDCGSKLLEASLSPGVFTPQDRTNVKELSRTLLKGAGSIIDALGGDLLLNKSVEYRRNNAEKLLQQMLKTERAAEWSQEILKKLEWYGATDGQTVSQDLRNQLLLAAIKLEVHLETSGKPGSIAGYNVYQQKNLGRDLKDVREDMEQYLVKRMSVSPEVAPLIAHLFLIDAAPEFLTLNINESIQLGSTQWMVLRLGAGIAELTEPGRSRAMTMEQLMALALLTPTSDAQQQLFQTISLDIILAWGVMSGAVVGGYEFGHSSDDYFTANAKFATQRADLARAIDSFRHEPPTRKDLAVKELAKFLPEFTEAEIEELMIQERGDFEHNISYDASRTNFVEAYMDRRLFAMRWELCDDDGTVDHQRFDALSNGLPNLESAYPDSVDKFLNARKDAYLTSLKYLISKLPLEDRQQLEHGEIKFFTLREESNKPKAEETTEDRAALRGRQGTLLRSEFQQKIVYFEVFPGLMKIVKRMDLEKELPLDGEMQRMTTRVGRGTVNDPTQRGTELPFDFSAYSTGSEPIVGAKSKKIIIENLGRSLPGSGFHRDERLEVSLDSYSSNRIANIVDRVVNGNLLQGEREFLFKKGMGETTEEANQAYWNNVQTFLVNLIPFVGCVEDLRSGDRIRIINGGFGCALDLLGGLSGLAGGVSKITRVIRTFAPLRVKAFQVIKIGASTLVAAVNPLDGVLDLAVGGARGIGALNKMFRSGAFGIATAGIERMRTCLEKLRCFFGGVVGEAAGAKLPQRVGNAVERVEGTLNGETTIAVQANGKWYSINDEGNPFGRALVGFLATPVANA</sequence>
<dbReference type="EMBL" id="JAHSTU010000001">
    <property type="protein sequence ID" value="MBV4518762.1"/>
    <property type="molecule type" value="Genomic_DNA"/>
</dbReference>
<dbReference type="Proteomes" id="UP001049200">
    <property type="component" value="Unassembled WGS sequence"/>
</dbReference>
<protein>
    <submittedName>
        <fullName evidence="2">Uncharacterized protein</fullName>
    </submittedName>
</protein>
<gene>
    <name evidence="2" type="ORF">KVG88_01720</name>
</gene>
<feature type="region of interest" description="Disordered" evidence="1">
    <location>
        <begin position="1"/>
        <end position="27"/>
    </location>
</feature>
<name>A0ABS6QIJ9_9PSED</name>
<feature type="compositionally biased region" description="Low complexity" evidence="1">
    <location>
        <begin position="1"/>
        <end position="22"/>
    </location>
</feature>
<comment type="caution">
    <text evidence="2">The sequence shown here is derived from an EMBL/GenBank/DDBJ whole genome shotgun (WGS) entry which is preliminary data.</text>
</comment>
<evidence type="ECO:0000256" key="1">
    <source>
        <dbReference type="SAM" id="MobiDB-lite"/>
    </source>
</evidence>
<proteinExistence type="predicted"/>
<keyword evidence="3" id="KW-1185">Reference proteome</keyword>
<accession>A0ABS6QIJ9</accession>
<evidence type="ECO:0000313" key="3">
    <source>
        <dbReference type="Proteomes" id="UP001049200"/>
    </source>
</evidence>
<organism evidence="2 3">
    <name type="scientific">Pseudomonas azerbaijanoccidentalis</name>
    <dbReference type="NCBI Taxonomy" id="2842347"/>
    <lineage>
        <taxon>Bacteria</taxon>
        <taxon>Pseudomonadati</taxon>
        <taxon>Pseudomonadota</taxon>
        <taxon>Gammaproteobacteria</taxon>
        <taxon>Pseudomonadales</taxon>
        <taxon>Pseudomonadaceae</taxon>
        <taxon>Pseudomonas</taxon>
    </lineage>
</organism>
<dbReference type="RefSeq" id="WP_217870098.1">
    <property type="nucleotide sequence ID" value="NZ_JAHSTU010000001.1"/>
</dbReference>
<reference evidence="2" key="1">
    <citation type="submission" date="2021-06" db="EMBL/GenBank/DDBJ databases">
        <title>Updating the genus Pseudomonas: Description of 43 new species and partition of the Pseudomonas putida group.</title>
        <authorList>
            <person name="Girard L."/>
            <person name="Lood C."/>
            <person name="Vandamme P."/>
            <person name="Rokni-Zadeh H."/>
            <person name="Van Noort V."/>
            <person name="Hofte M."/>
            <person name="Lavigne R."/>
            <person name="De Mot R."/>
        </authorList>
    </citation>
    <scope>NUCLEOTIDE SEQUENCE</scope>
    <source>
        <strain evidence="2">SWRI74</strain>
    </source>
</reference>
<evidence type="ECO:0000313" key="2">
    <source>
        <dbReference type="EMBL" id="MBV4518762.1"/>
    </source>
</evidence>